<organism evidence="1 2">
    <name type="scientific">Peronosclerospora sorghi</name>
    <dbReference type="NCBI Taxonomy" id="230839"/>
    <lineage>
        <taxon>Eukaryota</taxon>
        <taxon>Sar</taxon>
        <taxon>Stramenopiles</taxon>
        <taxon>Oomycota</taxon>
        <taxon>Peronosporomycetes</taxon>
        <taxon>Peronosporales</taxon>
        <taxon>Peronosporaceae</taxon>
        <taxon>Peronosclerospora</taxon>
    </lineage>
</organism>
<protein>
    <submittedName>
        <fullName evidence="1">Uncharacterized protein</fullName>
    </submittedName>
</protein>
<gene>
    <name evidence="1" type="ORF">PsorP6_011520</name>
</gene>
<proteinExistence type="predicted"/>
<reference evidence="1 2" key="1">
    <citation type="journal article" date="2022" name="bioRxiv">
        <title>The genome of the oomycete Peronosclerospora sorghi, a cosmopolitan pathogen of maize and sorghum, is inflated with dispersed pseudogenes.</title>
        <authorList>
            <person name="Fletcher K."/>
            <person name="Martin F."/>
            <person name="Isakeit T."/>
            <person name="Cavanaugh K."/>
            <person name="Magill C."/>
            <person name="Michelmore R."/>
        </authorList>
    </citation>
    <scope>NUCLEOTIDE SEQUENCE [LARGE SCALE GENOMIC DNA]</scope>
    <source>
        <strain evidence="1">P6</strain>
    </source>
</reference>
<comment type="caution">
    <text evidence="1">The sequence shown here is derived from an EMBL/GenBank/DDBJ whole genome shotgun (WGS) entry which is preliminary data.</text>
</comment>
<dbReference type="Proteomes" id="UP001163321">
    <property type="component" value="Chromosome 12"/>
</dbReference>
<accession>A0ACC0WI10</accession>
<name>A0ACC0WI10_9STRA</name>
<sequence>MNRASLRSHVVFSVHVVVAEHREDGSERTSMTDASAGSAFERSGADFDKSISALGNVRMARMDVIQGRTRHVHYRDSKLTFLLREALGGNDRTSLVVTVALDKEYST</sequence>
<dbReference type="EMBL" id="CM047591">
    <property type="protein sequence ID" value="KAI9918490.1"/>
    <property type="molecule type" value="Genomic_DNA"/>
</dbReference>
<evidence type="ECO:0000313" key="1">
    <source>
        <dbReference type="EMBL" id="KAI9918490.1"/>
    </source>
</evidence>
<keyword evidence="2" id="KW-1185">Reference proteome</keyword>
<evidence type="ECO:0000313" key="2">
    <source>
        <dbReference type="Proteomes" id="UP001163321"/>
    </source>
</evidence>